<dbReference type="FunFam" id="3.40.640.10:FF:000030">
    <property type="entry name" value="Low-specificity L-threonine aldolase"/>
    <property type="match status" value="1"/>
</dbReference>
<organism evidence="7 8">
    <name type="scientific">Nitrospira defluvii</name>
    <dbReference type="NCBI Taxonomy" id="330214"/>
    <lineage>
        <taxon>Bacteria</taxon>
        <taxon>Pseudomonadati</taxon>
        <taxon>Nitrospirota</taxon>
        <taxon>Nitrospiria</taxon>
        <taxon>Nitrospirales</taxon>
        <taxon>Nitrospiraceae</taxon>
        <taxon>Nitrospira</taxon>
    </lineage>
</organism>
<proteinExistence type="inferred from homology"/>
<dbReference type="GO" id="GO:0006567">
    <property type="term" value="P:L-threonine catabolic process"/>
    <property type="evidence" value="ECO:0007669"/>
    <property type="project" value="TreeGrafter"/>
</dbReference>
<gene>
    <name evidence="7" type="primary">ltaE</name>
    <name evidence="7" type="ORF">NIDE2207</name>
</gene>
<dbReference type="InterPro" id="IPR001597">
    <property type="entry name" value="ArAA_b-elim_lyase/Thr_aldolase"/>
</dbReference>
<dbReference type="STRING" id="330214.NIDE2207"/>
<dbReference type="InterPro" id="IPR023603">
    <property type="entry name" value="Low_specificity_L-TA-like"/>
</dbReference>
<dbReference type="GO" id="GO:0006545">
    <property type="term" value="P:glycine biosynthetic process"/>
    <property type="evidence" value="ECO:0007669"/>
    <property type="project" value="TreeGrafter"/>
</dbReference>
<evidence type="ECO:0000313" key="7">
    <source>
        <dbReference type="EMBL" id="CBK41923.1"/>
    </source>
</evidence>
<dbReference type="InterPro" id="IPR015422">
    <property type="entry name" value="PyrdxlP-dep_Trfase_small"/>
</dbReference>
<dbReference type="PANTHER" id="PTHR48097:SF9">
    <property type="entry name" value="L-THREONINE ALDOLASE"/>
    <property type="match status" value="1"/>
</dbReference>
<dbReference type="PIRSF" id="PIRSF017617">
    <property type="entry name" value="Thr_aldolase"/>
    <property type="match status" value="1"/>
</dbReference>
<feature type="modified residue" description="N6-(pyridoxal phosphate)lysine" evidence="5">
    <location>
        <position position="206"/>
    </location>
</feature>
<comment type="similarity">
    <text evidence="2">Belongs to the threonine aldolase family.</text>
</comment>
<dbReference type="NCBIfam" id="NF041359">
    <property type="entry name" value="GntG_guanitoxin"/>
    <property type="match status" value="1"/>
</dbReference>
<dbReference type="EMBL" id="FP929003">
    <property type="protein sequence ID" value="CBK41923.1"/>
    <property type="molecule type" value="Genomic_DNA"/>
</dbReference>
<evidence type="ECO:0000256" key="3">
    <source>
        <dbReference type="ARBA" id="ARBA00022898"/>
    </source>
</evidence>
<evidence type="ECO:0000256" key="1">
    <source>
        <dbReference type="ARBA" id="ARBA00001933"/>
    </source>
</evidence>
<dbReference type="Gene3D" id="3.90.1150.10">
    <property type="entry name" value="Aspartate Aminotransferase, domain 1"/>
    <property type="match status" value="1"/>
</dbReference>
<dbReference type="InterPro" id="IPR015421">
    <property type="entry name" value="PyrdxlP-dep_Trfase_major"/>
</dbReference>
<dbReference type="GO" id="GO:0008732">
    <property type="term" value="F:L-allo-threonine aldolase activity"/>
    <property type="evidence" value="ECO:0007669"/>
    <property type="project" value="TreeGrafter"/>
</dbReference>
<dbReference type="PANTHER" id="PTHR48097">
    <property type="entry name" value="L-THREONINE ALDOLASE-RELATED"/>
    <property type="match status" value="1"/>
</dbReference>
<comment type="cofactor">
    <cofactor evidence="1">
        <name>pyridoxal 5'-phosphate</name>
        <dbReference type="ChEBI" id="CHEBI:597326"/>
    </cofactor>
</comment>
<evidence type="ECO:0000256" key="2">
    <source>
        <dbReference type="ARBA" id="ARBA00006966"/>
    </source>
</evidence>
<evidence type="ECO:0000313" key="8">
    <source>
        <dbReference type="Proteomes" id="UP000001660"/>
    </source>
</evidence>
<dbReference type="EC" id="4.1.2.5" evidence="7"/>
<dbReference type="Gene3D" id="3.40.640.10">
    <property type="entry name" value="Type I PLP-dependent aspartate aminotransferase-like (Major domain)"/>
    <property type="match status" value="1"/>
</dbReference>
<dbReference type="AlphaFoldDB" id="D8PFB4"/>
<evidence type="ECO:0000256" key="5">
    <source>
        <dbReference type="PIRSR" id="PIRSR017617-1"/>
    </source>
</evidence>
<dbReference type="SUPFAM" id="SSF53383">
    <property type="entry name" value="PLP-dependent transferases"/>
    <property type="match status" value="1"/>
</dbReference>
<keyword evidence="3" id="KW-0663">Pyridoxal phosphate</keyword>
<feature type="domain" description="Aromatic amino acid beta-eliminating lyase/threonine aldolase" evidence="6">
    <location>
        <begin position="10"/>
        <end position="294"/>
    </location>
</feature>
<keyword evidence="8" id="KW-1185">Reference proteome</keyword>
<name>D8PFB4_9BACT</name>
<accession>D8PFB4</accession>
<dbReference type="FunFam" id="3.90.1150.10:FF:000041">
    <property type="entry name" value="Low-specificity L-threonine aldolase"/>
    <property type="match status" value="1"/>
</dbReference>
<dbReference type="KEGG" id="nde:NIDE2207"/>
<evidence type="ECO:0000259" key="6">
    <source>
        <dbReference type="Pfam" id="PF01212"/>
    </source>
</evidence>
<reference evidence="7 8" key="1">
    <citation type="journal article" date="2010" name="Proc. Natl. Acad. Sci. U.S.A.">
        <title>A Nitrospira metagenome illuminates the physiology and evolution of globally important nitrite-oxidizing bacteria.</title>
        <authorList>
            <person name="Lucker S."/>
            <person name="Wagner M."/>
            <person name="Maixner F."/>
            <person name="Pelletier E."/>
            <person name="Koch H."/>
            <person name="Vacherie B."/>
            <person name="Rattei T."/>
            <person name="Sinninghe Damste J."/>
            <person name="Spieck E."/>
            <person name="Le Paslier D."/>
            <person name="Daims H."/>
        </authorList>
    </citation>
    <scope>NUCLEOTIDE SEQUENCE [LARGE SCALE GENOMIC DNA]</scope>
</reference>
<sequence length="350" mass="37282">MSDTPQPIIDLRSDTVTKPSAAMRDAMARAEVGDDVYGEDPTVNRLQEIGAALVGKRAALFVPSGTAGNQLCLRAQTEPGQEVIVEGQSHIVRYELGAAAALAGVQLHWVAGRRGLMTAEQVEAAIRPNDPYSIQTALICIENTHNAGGGTVYPLATIQAIRKVASAHGLPMHLDGARLFNAVVASGVSAAEYAQHFDTVTFCLSKGLGAPAGSLIATDDRLRLERLRRFRRMYGGAMRQAGILAAAGLYALAHNIQRLADDHAHARQLAARLQQIPGISIDPDTVDTNILFFDVVDAQWSAKEFVAALKPHGLLLNAVGARSCRAVTHLDVPAEAIEQAAGKIARVLDR</sequence>
<dbReference type="eggNOG" id="COG2008">
    <property type="taxonomic scope" value="Bacteria"/>
</dbReference>
<dbReference type="Proteomes" id="UP000001660">
    <property type="component" value="Chromosome"/>
</dbReference>
<dbReference type="HOGENOM" id="CLU_029381_0_4_0"/>
<protein>
    <submittedName>
        <fullName evidence="7">Low specificity L-threonine aldolase</fullName>
        <ecNumber evidence="7">4.1.2.5</ecNumber>
    </submittedName>
</protein>
<dbReference type="InterPro" id="IPR015424">
    <property type="entry name" value="PyrdxlP-dep_Trfase"/>
</dbReference>
<evidence type="ECO:0000256" key="4">
    <source>
        <dbReference type="ARBA" id="ARBA00023239"/>
    </source>
</evidence>
<dbReference type="OrthoDB" id="9774495at2"/>
<dbReference type="Pfam" id="PF01212">
    <property type="entry name" value="Beta_elim_lyase"/>
    <property type="match status" value="1"/>
</dbReference>
<dbReference type="GO" id="GO:0005829">
    <property type="term" value="C:cytosol"/>
    <property type="evidence" value="ECO:0007669"/>
    <property type="project" value="TreeGrafter"/>
</dbReference>
<keyword evidence="4 7" id="KW-0456">Lyase</keyword>